<dbReference type="Proteomes" id="UP000233782">
    <property type="component" value="Unassembled WGS sequence"/>
</dbReference>
<evidence type="ECO:0000313" key="1">
    <source>
        <dbReference type="EMBL" id="PKV67306.1"/>
    </source>
</evidence>
<reference evidence="1 2" key="1">
    <citation type="submission" date="2017-12" db="EMBL/GenBank/DDBJ databases">
        <title>Genomic Encyclopedia of Type Strains, Phase III (KMG-III): the genomes of soil and plant-associated and newly described type strains.</title>
        <authorList>
            <person name="Whitman W."/>
        </authorList>
    </citation>
    <scope>NUCLEOTIDE SEQUENCE [LARGE SCALE GENOMIC DNA]</scope>
    <source>
        <strain evidence="1 2">LP43</strain>
    </source>
</reference>
<evidence type="ECO:0008006" key="3">
    <source>
        <dbReference type="Google" id="ProtNLM"/>
    </source>
</evidence>
<keyword evidence="2" id="KW-1185">Reference proteome</keyword>
<sequence>MDSLMMNIYFQNDVVTLSYDADQLLGVAVWNGFLSSSEFREAVEICLKMMDEHKLLLWLGDNRKLRAIRQADQDWFVEVALPRLVAGTLRRNASVLSDDLFNRMAVEQIIKRADNLGYMALKDFDNVAAAMDWLQEPLPSQASV</sequence>
<organism evidence="1 2">
    <name type="scientific">Pontibacter ramchanderi</name>
    <dbReference type="NCBI Taxonomy" id="1179743"/>
    <lineage>
        <taxon>Bacteria</taxon>
        <taxon>Pseudomonadati</taxon>
        <taxon>Bacteroidota</taxon>
        <taxon>Cytophagia</taxon>
        <taxon>Cytophagales</taxon>
        <taxon>Hymenobacteraceae</taxon>
        <taxon>Pontibacter</taxon>
    </lineage>
</organism>
<gene>
    <name evidence="1" type="ORF">BD749_2448</name>
</gene>
<evidence type="ECO:0000313" key="2">
    <source>
        <dbReference type="Proteomes" id="UP000233782"/>
    </source>
</evidence>
<dbReference type="AlphaFoldDB" id="A0A2N3UD57"/>
<dbReference type="RefSeq" id="WP_101444559.1">
    <property type="nucleotide sequence ID" value="NZ_PJMU01000002.1"/>
</dbReference>
<accession>A0A2N3UD57</accession>
<comment type="caution">
    <text evidence="1">The sequence shown here is derived from an EMBL/GenBank/DDBJ whole genome shotgun (WGS) entry which is preliminary data.</text>
</comment>
<dbReference type="EMBL" id="PJMU01000002">
    <property type="protein sequence ID" value="PKV67306.1"/>
    <property type="molecule type" value="Genomic_DNA"/>
</dbReference>
<protein>
    <recommendedName>
        <fullName evidence="3">SpoIIAA-like protein</fullName>
    </recommendedName>
</protein>
<proteinExistence type="predicted"/>
<name>A0A2N3UD57_9BACT</name>